<feature type="transmembrane region" description="Helical" evidence="5">
    <location>
        <begin position="54"/>
        <end position="74"/>
    </location>
</feature>
<evidence type="ECO:0000256" key="5">
    <source>
        <dbReference type="SAM" id="Phobius"/>
    </source>
</evidence>
<dbReference type="PANTHER" id="PTHR45620:SF42">
    <property type="entry name" value="G-PROTEIN COUPLED RECEPTOR SEB-2"/>
    <property type="match status" value="1"/>
</dbReference>
<reference evidence="6 7" key="1">
    <citation type="submission" date="2018-04" db="EMBL/GenBank/DDBJ databases">
        <title>The genome of golden apple snail Pomacea canaliculata provides insight into stress tolerance and invasive adaptation.</title>
        <authorList>
            <person name="Liu C."/>
            <person name="Liu B."/>
            <person name="Ren Y."/>
            <person name="Zhang Y."/>
            <person name="Wang H."/>
            <person name="Li S."/>
            <person name="Jiang F."/>
            <person name="Yin L."/>
            <person name="Zhang G."/>
            <person name="Qian W."/>
            <person name="Fan W."/>
        </authorList>
    </citation>
    <scope>NUCLEOTIDE SEQUENCE [LARGE SCALE GENOMIC DNA]</scope>
    <source>
        <strain evidence="6">SZHN2017</strain>
        <tissue evidence="6">Muscle</tissue>
    </source>
</reference>
<dbReference type="GO" id="GO:0008528">
    <property type="term" value="F:G protein-coupled peptide receptor activity"/>
    <property type="evidence" value="ECO:0007669"/>
    <property type="project" value="TreeGrafter"/>
</dbReference>
<dbReference type="GO" id="GO:0007188">
    <property type="term" value="P:adenylate cyclase-modulating G protein-coupled receptor signaling pathway"/>
    <property type="evidence" value="ECO:0007669"/>
    <property type="project" value="TreeGrafter"/>
</dbReference>
<dbReference type="Gene3D" id="1.20.1070.10">
    <property type="entry name" value="Rhodopsin 7-helix transmembrane proteins"/>
    <property type="match status" value="1"/>
</dbReference>
<keyword evidence="3 5" id="KW-1133">Transmembrane helix</keyword>
<comment type="subcellular location">
    <subcellularLocation>
        <location evidence="1">Membrane</location>
        <topology evidence="1">Multi-pass membrane protein</topology>
    </subcellularLocation>
</comment>
<dbReference type="PANTHER" id="PTHR45620">
    <property type="entry name" value="PDF RECEPTOR-LIKE PROTEIN-RELATED"/>
    <property type="match status" value="1"/>
</dbReference>
<dbReference type="EMBL" id="PZQS01000005">
    <property type="protein sequence ID" value="PVD30640.1"/>
    <property type="molecule type" value="Genomic_DNA"/>
</dbReference>
<dbReference type="Pfam" id="PF00002">
    <property type="entry name" value="7tm_2"/>
    <property type="match status" value="1"/>
</dbReference>
<dbReference type="OrthoDB" id="6152348at2759"/>
<keyword evidence="4 5" id="KW-0472">Membrane</keyword>
<protein>
    <recommendedName>
        <fullName evidence="8">G-protein coupled receptors family 2 profile 2 domain-containing protein</fullName>
    </recommendedName>
</protein>
<keyword evidence="2 5" id="KW-0812">Transmembrane</keyword>
<gene>
    <name evidence="6" type="ORF">C0Q70_09913</name>
</gene>
<name>A0A2T7PB42_POMCA</name>
<keyword evidence="7" id="KW-1185">Reference proteome</keyword>
<dbReference type="InterPro" id="IPR050332">
    <property type="entry name" value="GPCR_2"/>
</dbReference>
<organism evidence="6 7">
    <name type="scientific">Pomacea canaliculata</name>
    <name type="common">Golden apple snail</name>
    <dbReference type="NCBI Taxonomy" id="400727"/>
    <lineage>
        <taxon>Eukaryota</taxon>
        <taxon>Metazoa</taxon>
        <taxon>Spiralia</taxon>
        <taxon>Lophotrochozoa</taxon>
        <taxon>Mollusca</taxon>
        <taxon>Gastropoda</taxon>
        <taxon>Caenogastropoda</taxon>
        <taxon>Architaenioglossa</taxon>
        <taxon>Ampullarioidea</taxon>
        <taxon>Ampullariidae</taxon>
        <taxon>Pomacea</taxon>
    </lineage>
</organism>
<dbReference type="AlphaFoldDB" id="A0A2T7PB42"/>
<dbReference type="InterPro" id="IPR000832">
    <property type="entry name" value="GPCR_2_secretin-like"/>
</dbReference>
<evidence type="ECO:0000256" key="4">
    <source>
        <dbReference type="ARBA" id="ARBA00023136"/>
    </source>
</evidence>
<accession>A0A2T7PB42</accession>
<evidence type="ECO:0000256" key="3">
    <source>
        <dbReference type="ARBA" id="ARBA00022989"/>
    </source>
</evidence>
<evidence type="ECO:0008006" key="8">
    <source>
        <dbReference type="Google" id="ProtNLM"/>
    </source>
</evidence>
<evidence type="ECO:0000313" key="6">
    <source>
        <dbReference type="EMBL" id="PVD30640.1"/>
    </source>
</evidence>
<evidence type="ECO:0000256" key="1">
    <source>
        <dbReference type="ARBA" id="ARBA00004141"/>
    </source>
</evidence>
<dbReference type="PRINTS" id="PR00249">
    <property type="entry name" value="GPCRSECRETIN"/>
</dbReference>
<evidence type="ECO:0000256" key="2">
    <source>
        <dbReference type="ARBA" id="ARBA00022692"/>
    </source>
</evidence>
<proteinExistence type="predicted"/>
<sequence length="221" mass="24724">MCRHRYVQARDFDPQTCRRLLAGGAAAPVTTYTAVRVYRQDDRCWIFHAGSLEWLIYGPELMCIIANVFFFVGIMRILVTEIQSHPNEPSNYRRAIKATFILVPLFGLQLFLVAYSPGANHPVAHITHEIVAKIVSSSQVHAHFRSTLTSRSRQHPNGDIRSVTISTHTTMVDTARGSYSAGKRKCKKSSAPTLDRRHRTSYIALNAWSASGLQTTGEALP</sequence>
<dbReference type="Proteomes" id="UP000245119">
    <property type="component" value="Linkage Group LG5"/>
</dbReference>
<dbReference type="GO" id="GO:0005886">
    <property type="term" value="C:plasma membrane"/>
    <property type="evidence" value="ECO:0007669"/>
    <property type="project" value="TreeGrafter"/>
</dbReference>
<comment type="caution">
    <text evidence="6">The sequence shown here is derived from an EMBL/GenBank/DDBJ whole genome shotgun (WGS) entry which is preliminary data.</text>
</comment>
<feature type="transmembrane region" description="Helical" evidence="5">
    <location>
        <begin position="95"/>
        <end position="115"/>
    </location>
</feature>
<evidence type="ECO:0000313" key="7">
    <source>
        <dbReference type="Proteomes" id="UP000245119"/>
    </source>
</evidence>
<dbReference type="STRING" id="400727.A0A2T7PB42"/>